<dbReference type="PRINTS" id="PR00077">
    <property type="entry name" value="GPDHDRGNASE"/>
</dbReference>
<dbReference type="EC" id="1.1.1.94" evidence="11"/>
<evidence type="ECO:0000259" key="13">
    <source>
        <dbReference type="Pfam" id="PF07479"/>
    </source>
</evidence>
<dbReference type="GO" id="GO:0008654">
    <property type="term" value="P:phospholipid biosynthetic process"/>
    <property type="evidence" value="ECO:0007669"/>
    <property type="project" value="UniProtKB-KW"/>
</dbReference>
<dbReference type="KEGG" id="mcos:GM418_15935"/>
<dbReference type="PANTHER" id="PTHR11728">
    <property type="entry name" value="GLYCEROL-3-PHOSPHATE DEHYDROGENASE"/>
    <property type="match status" value="1"/>
</dbReference>
<accession>A0A6I6JQ49</accession>
<dbReference type="InterPro" id="IPR013328">
    <property type="entry name" value="6PGD_dom2"/>
</dbReference>
<evidence type="ECO:0000256" key="4">
    <source>
        <dbReference type="ARBA" id="ARBA00023098"/>
    </source>
</evidence>
<dbReference type="SUPFAM" id="SSF51735">
    <property type="entry name" value="NAD(P)-binding Rossmann-fold domains"/>
    <property type="match status" value="1"/>
</dbReference>
<sequence length="332" mass="37516">MNIKRDKVAVIGSGSWATAIAKMLLENVKEINWFFRKEETIKQFKKQGNNPRYLQSAAFETDRIHFFSNINEIIKASDILVLAIPSAFLPQIFGGTSVDISKKYILSGIKGIVSRENYLVVEYLNKYFNVTLEKMGVIAGPCHAEEVALEKLSYLTVASLDEEKASNFAQLIRSEYIFTSVSDDIWGTEYASVIKNIIAIGAGIAHGLRYGDNFQAAMVANSIQEIKRFVDAVHPISRDIKDSAYLGDLMVTVYSQFSRNRTFGTMIGKGYSVKNAILDMNMIAEGYYASRSIYEINRKYRAHMPISDMVFKILYENASPKREMEKLTHQLS</sequence>
<feature type="binding site" evidence="9">
    <location>
        <position position="88"/>
    </location>
    <ligand>
        <name>NAD(+)</name>
        <dbReference type="ChEBI" id="CHEBI:57540"/>
    </ligand>
</feature>
<keyword evidence="6" id="KW-1208">Phospholipid metabolism</keyword>
<gene>
    <name evidence="14" type="ORF">GM418_15935</name>
</gene>
<evidence type="ECO:0000256" key="11">
    <source>
        <dbReference type="RuleBase" id="RU000439"/>
    </source>
</evidence>
<dbReference type="InterPro" id="IPR006168">
    <property type="entry name" value="G3P_DH_NAD-dep"/>
</dbReference>
<evidence type="ECO:0000256" key="2">
    <source>
        <dbReference type="ARBA" id="ARBA00022516"/>
    </source>
</evidence>
<feature type="domain" description="Glycerol-3-phosphate dehydrogenase NAD-dependent N-terminal" evidence="12">
    <location>
        <begin position="7"/>
        <end position="164"/>
    </location>
</feature>
<evidence type="ECO:0000256" key="8">
    <source>
        <dbReference type="PIRSR" id="PIRSR000114-2"/>
    </source>
</evidence>
<dbReference type="InterPro" id="IPR011128">
    <property type="entry name" value="G3P_DH_NAD-dep_N"/>
</dbReference>
<keyword evidence="3 10" id="KW-0560">Oxidoreductase</keyword>
<feature type="binding site" evidence="9">
    <location>
        <position position="144"/>
    </location>
    <ligand>
        <name>NAD(+)</name>
        <dbReference type="ChEBI" id="CHEBI:57540"/>
    </ligand>
</feature>
<dbReference type="InterPro" id="IPR008927">
    <property type="entry name" value="6-PGluconate_DH-like_C_sf"/>
</dbReference>
<dbReference type="Gene3D" id="1.10.1040.10">
    <property type="entry name" value="N-(1-d-carboxylethyl)-l-norvaline Dehydrogenase, domain 2"/>
    <property type="match status" value="1"/>
</dbReference>
<dbReference type="InterPro" id="IPR036291">
    <property type="entry name" value="NAD(P)-bd_dom_sf"/>
</dbReference>
<dbReference type="SUPFAM" id="SSF48179">
    <property type="entry name" value="6-phosphogluconate dehydrogenase C-terminal domain-like"/>
    <property type="match status" value="1"/>
</dbReference>
<evidence type="ECO:0000256" key="1">
    <source>
        <dbReference type="ARBA" id="ARBA00011009"/>
    </source>
</evidence>
<keyword evidence="15" id="KW-1185">Reference proteome</keyword>
<keyword evidence="9 10" id="KW-0520">NAD</keyword>
<evidence type="ECO:0000313" key="14">
    <source>
        <dbReference type="EMBL" id="QGY45105.1"/>
    </source>
</evidence>
<feature type="binding site" evidence="8">
    <location>
        <begin position="259"/>
        <end position="260"/>
    </location>
    <ligand>
        <name>substrate</name>
    </ligand>
</feature>
<comment type="similarity">
    <text evidence="1 10">Belongs to the NAD-dependent glycerol-3-phosphate dehydrogenase family.</text>
</comment>
<evidence type="ECO:0000256" key="6">
    <source>
        <dbReference type="ARBA" id="ARBA00023264"/>
    </source>
</evidence>
<organism evidence="14 15">
    <name type="scientific">Maribellus comscasis</name>
    <dbReference type="NCBI Taxonomy" id="2681766"/>
    <lineage>
        <taxon>Bacteria</taxon>
        <taxon>Pseudomonadati</taxon>
        <taxon>Bacteroidota</taxon>
        <taxon>Bacteroidia</taxon>
        <taxon>Marinilabiliales</taxon>
        <taxon>Prolixibacteraceae</taxon>
        <taxon>Maribellus</taxon>
    </lineage>
</organism>
<dbReference type="AlphaFoldDB" id="A0A6I6JQ49"/>
<keyword evidence="5" id="KW-0594">Phospholipid biosynthesis</keyword>
<keyword evidence="2" id="KW-0444">Lipid biosynthesis</keyword>
<evidence type="ECO:0000256" key="9">
    <source>
        <dbReference type="PIRSR" id="PIRSR000114-3"/>
    </source>
</evidence>
<dbReference type="InterPro" id="IPR006109">
    <property type="entry name" value="G3P_DH_NAD-dep_C"/>
</dbReference>
<dbReference type="PANTHER" id="PTHR11728:SF1">
    <property type="entry name" value="GLYCEROL-3-PHOSPHATE DEHYDROGENASE [NAD(+)] 2, CHLOROPLASTIC"/>
    <property type="match status" value="1"/>
</dbReference>
<dbReference type="Gene3D" id="3.40.50.720">
    <property type="entry name" value="NAD(P)-binding Rossmann-like Domain"/>
    <property type="match status" value="1"/>
</dbReference>
<proteinExistence type="inferred from homology"/>
<dbReference type="GO" id="GO:0051287">
    <property type="term" value="F:NAD binding"/>
    <property type="evidence" value="ECO:0007669"/>
    <property type="project" value="InterPro"/>
</dbReference>
<dbReference type="Pfam" id="PF07479">
    <property type="entry name" value="NAD_Gly3P_dh_C"/>
    <property type="match status" value="1"/>
</dbReference>
<dbReference type="GO" id="GO:0005829">
    <property type="term" value="C:cytosol"/>
    <property type="evidence" value="ECO:0007669"/>
    <property type="project" value="TreeGrafter"/>
</dbReference>
<feature type="domain" description="Glycerol-3-phosphate dehydrogenase NAD-dependent C-terminal" evidence="13">
    <location>
        <begin position="184"/>
        <end position="323"/>
    </location>
</feature>
<dbReference type="PROSITE" id="PS00957">
    <property type="entry name" value="NAD_G3PDH"/>
    <property type="match status" value="1"/>
</dbReference>
<evidence type="ECO:0000313" key="15">
    <source>
        <dbReference type="Proteomes" id="UP000428260"/>
    </source>
</evidence>
<dbReference type="Pfam" id="PF01210">
    <property type="entry name" value="NAD_Gly3P_dh_N"/>
    <property type="match status" value="1"/>
</dbReference>
<comment type="catalytic activity">
    <reaction evidence="11">
        <text>sn-glycerol 3-phosphate + NADP(+) = dihydroxyacetone phosphate + NADPH + H(+)</text>
        <dbReference type="Rhea" id="RHEA:11096"/>
        <dbReference type="ChEBI" id="CHEBI:15378"/>
        <dbReference type="ChEBI" id="CHEBI:57597"/>
        <dbReference type="ChEBI" id="CHEBI:57642"/>
        <dbReference type="ChEBI" id="CHEBI:57783"/>
        <dbReference type="ChEBI" id="CHEBI:58349"/>
        <dbReference type="EC" id="1.1.1.94"/>
    </reaction>
</comment>
<evidence type="ECO:0000259" key="12">
    <source>
        <dbReference type="Pfam" id="PF01210"/>
    </source>
</evidence>
<dbReference type="GO" id="GO:0046168">
    <property type="term" value="P:glycerol-3-phosphate catabolic process"/>
    <property type="evidence" value="ECO:0007669"/>
    <property type="project" value="InterPro"/>
</dbReference>
<dbReference type="PIRSF" id="PIRSF000114">
    <property type="entry name" value="Glycerol-3-P_dh"/>
    <property type="match status" value="1"/>
</dbReference>
<evidence type="ECO:0000256" key="3">
    <source>
        <dbReference type="ARBA" id="ARBA00023002"/>
    </source>
</evidence>
<dbReference type="GO" id="GO:0005975">
    <property type="term" value="P:carbohydrate metabolic process"/>
    <property type="evidence" value="ECO:0007669"/>
    <property type="project" value="InterPro"/>
</dbReference>
<dbReference type="GO" id="GO:0047952">
    <property type="term" value="F:glycerol-3-phosphate dehydrogenase [NAD(P)+] activity"/>
    <property type="evidence" value="ECO:0007669"/>
    <property type="project" value="UniProtKB-EC"/>
</dbReference>
<evidence type="ECO:0000256" key="10">
    <source>
        <dbReference type="RuleBase" id="RU000437"/>
    </source>
</evidence>
<dbReference type="Proteomes" id="UP000428260">
    <property type="component" value="Chromosome"/>
</dbReference>
<name>A0A6I6JQ49_9BACT</name>
<dbReference type="RefSeq" id="WP_158868059.1">
    <property type="nucleotide sequence ID" value="NZ_CP046401.1"/>
</dbReference>
<protein>
    <recommendedName>
        <fullName evidence="11">Glycerol-3-phosphate dehydrogenase</fullName>
        <ecNumber evidence="11">1.1.1.94</ecNumber>
    </recommendedName>
</protein>
<evidence type="ECO:0000256" key="7">
    <source>
        <dbReference type="PIRSR" id="PIRSR000114-1"/>
    </source>
</evidence>
<dbReference type="EMBL" id="CP046401">
    <property type="protein sequence ID" value="QGY45105.1"/>
    <property type="molecule type" value="Genomic_DNA"/>
</dbReference>
<feature type="binding site" evidence="9">
    <location>
        <position position="259"/>
    </location>
    <ligand>
        <name>NAD(+)</name>
        <dbReference type="ChEBI" id="CHEBI:57540"/>
    </ligand>
</feature>
<reference evidence="14 15" key="1">
    <citation type="submission" date="2019-11" db="EMBL/GenBank/DDBJ databases">
        <authorList>
            <person name="Zheng R.K."/>
            <person name="Sun C.M."/>
        </authorList>
    </citation>
    <scope>NUCLEOTIDE SEQUENCE [LARGE SCALE GENOMIC DNA]</scope>
    <source>
        <strain evidence="14 15">WC007</strain>
    </source>
</reference>
<keyword evidence="4" id="KW-0443">Lipid metabolism</keyword>
<feature type="binding site" evidence="8">
    <location>
        <position position="110"/>
    </location>
    <ligand>
        <name>substrate</name>
    </ligand>
</feature>
<feature type="active site" description="Proton acceptor" evidence="7">
    <location>
        <position position="195"/>
    </location>
</feature>
<evidence type="ECO:0000256" key="5">
    <source>
        <dbReference type="ARBA" id="ARBA00023209"/>
    </source>
</evidence>